<reference evidence="2 3" key="1">
    <citation type="journal article" date="2017" name="Plant Biotechnol. J.">
        <title>A comprehensive draft genome sequence for lupin (Lupinus angustifolius), an emerging health food: insights into plant-microbe interactions and legume evolution.</title>
        <authorList>
            <person name="Hane J.K."/>
            <person name="Ming Y."/>
            <person name="Kamphuis L.G."/>
            <person name="Nelson M.N."/>
            <person name="Garg G."/>
            <person name="Atkins C.A."/>
            <person name="Bayer P.E."/>
            <person name="Bravo A."/>
            <person name="Bringans S."/>
            <person name="Cannon S."/>
            <person name="Edwards D."/>
            <person name="Foley R."/>
            <person name="Gao L.L."/>
            <person name="Harrison M.J."/>
            <person name="Huang W."/>
            <person name="Hurgobin B."/>
            <person name="Li S."/>
            <person name="Liu C.W."/>
            <person name="McGrath A."/>
            <person name="Morahan G."/>
            <person name="Murray J."/>
            <person name="Weller J."/>
            <person name="Jian J."/>
            <person name="Singh K.B."/>
        </authorList>
    </citation>
    <scope>NUCLEOTIDE SEQUENCE</scope>
    <source>
        <strain evidence="3">cv. Tanjil</strain>
        <tissue evidence="2">Whole plant</tissue>
    </source>
</reference>
<dbReference type="EMBL" id="CM007368">
    <property type="protein sequence ID" value="OIW06329.1"/>
    <property type="molecule type" value="Genomic_DNA"/>
</dbReference>
<feature type="domain" description="HD-Zip IV C-terminal" evidence="1">
    <location>
        <begin position="5"/>
        <end position="110"/>
    </location>
</feature>
<dbReference type="InterPro" id="IPR057993">
    <property type="entry name" value="HD-Zip_IV_C"/>
</dbReference>
<sequence length="110" mass="11824">MQAIGSTRRMLVLQDTWTDNSSSMMMYVTVDMDSINLVMSGGESAYLPLLPSGFIIHPDVHSNNGGISNEGSGSLLTFTLQILLSTLPTSNKLPMESVVSVSSLITETIQ</sequence>
<keyword evidence="3" id="KW-1185">Reference proteome</keyword>
<accession>A0A4P1RAJ8</accession>
<name>A0A4P1RAJ8_LUPAN</name>
<organism evidence="2 3">
    <name type="scientific">Lupinus angustifolius</name>
    <name type="common">Narrow-leaved blue lupine</name>
    <dbReference type="NCBI Taxonomy" id="3871"/>
    <lineage>
        <taxon>Eukaryota</taxon>
        <taxon>Viridiplantae</taxon>
        <taxon>Streptophyta</taxon>
        <taxon>Embryophyta</taxon>
        <taxon>Tracheophyta</taxon>
        <taxon>Spermatophyta</taxon>
        <taxon>Magnoliopsida</taxon>
        <taxon>eudicotyledons</taxon>
        <taxon>Gunneridae</taxon>
        <taxon>Pentapetalae</taxon>
        <taxon>rosids</taxon>
        <taxon>fabids</taxon>
        <taxon>Fabales</taxon>
        <taxon>Fabaceae</taxon>
        <taxon>Papilionoideae</taxon>
        <taxon>50 kb inversion clade</taxon>
        <taxon>genistoids sensu lato</taxon>
        <taxon>core genistoids</taxon>
        <taxon>Genisteae</taxon>
        <taxon>Lupinus</taxon>
    </lineage>
</organism>
<dbReference type="InterPro" id="IPR042160">
    <property type="entry name" value="HD-Zip_IV"/>
</dbReference>
<dbReference type="Proteomes" id="UP000188354">
    <property type="component" value="Chromosome LG08"/>
</dbReference>
<evidence type="ECO:0000259" key="1">
    <source>
        <dbReference type="Pfam" id="PF25797"/>
    </source>
</evidence>
<evidence type="ECO:0000313" key="3">
    <source>
        <dbReference type="Proteomes" id="UP000188354"/>
    </source>
</evidence>
<evidence type="ECO:0000313" key="2">
    <source>
        <dbReference type="EMBL" id="OIW06329.1"/>
    </source>
</evidence>
<dbReference type="Pfam" id="PF25797">
    <property type="entry name" value="PDF2_C"/>
    <property type="match status" value="1"/>
</dbReference>
<dbReference type="Gramene" id="OIW06329">
    <property type="protein sequence ID" value="OIW06329"/>
    <property type="gene ID" value="TanjilG_14974"/>
</dbReference>
<protein>
    <recommendedName>
        <fullName evidence="1">HD-Zip IV C-terminal domain-containing protein</fullName>
    </recommendedName>
</protein>
<proteinExistence type="predicted"/>
<dbReference type="STRING" id="3871.A0A4P1RAJ8"/>
<dbReference type="AlphaFoldDB" id="A0A4P1RAJ8"/>
<dbReference type="PANTHER" id="PTHR45654">
    <property type="entry name" value="HOMEOBOX-LEUCINE ZIPPER PROTEIN MERISTEM L1"/>
    <property type="match status" value="1"/>
</dbReference>
<dbReference type="PANTHER" id="PTHR45654:SF49">
    <property type="entry name" value="HOMEOBOX LEUCINE ZIPPER PROTEIN"/>
    <property type="match status" value="1"/>
</dbReference>
<gene>
    <name evidence="2" type="ORF">TanjilG_14974</name>
</gene>